<feature type="transmembrane region" description="Helical" evidence="5">
    <location>
        <begin position="221"/>
        <end position="246"/>
    </location>
</feature>
<feature type="transmembrane region" description="Helical" evidence="5">
    <location>
        <begin position="280"/>
        <end position="296"/>
    </location>
</feature>
<comment type="caution">
    <text evidence="7">The sequence shown here is derived from an EMBL/GenBank/DDBJ whole genome shotgun (WGS) entry which is preliminary data.</text>
</comment>
<dbReference type="RefSeq" id="WP_207891255.1">
    <property type="nucleotide sequence ID" value="NZ_SMGG01000004.1"/>
</dbReference>
<feature type="domain" description="EamA" evidence="6">
    <location>
        <begin position="14"/>
        <end position="147"/>
    </location>
</feature>
<dbReference type="PANTHER" id="PTHR32322:SF14">
    <property type="entry name" value="PROTEIN PAGO"/>
    <property type="match status" value="1"/>
</dbReference>
<evidence type="ECO:0000259" key="6">
    <source>
        <dbReference type="Pfam" id="PF00892"/>
    </source>
</evidence>
<evidence type="ECO:0000256" key="5">
    <source>
        <dbReference type="SAM" id="Phobius"/>
    </source>
</evidence>
<feature type="domain" description="EamA" evidence="6">
    <location>
        <begin position="160"/>
        <end position="296"/>
    </location>
</feature>
<proteinExistence type="predicted"/>
<reference evidence="7 8" key="1">
    <citation type="submission" date="2019-03" db="EMBL/GenBank/DDBJ databases">
        <title>Genomic Encyclopedia of Type Strains, Phase IV (KMG-IV): sequencing the most valuable type-strain genomes for metagenomic binning, comparative biology and taxonomic classification.</title>
        <authorList>
            <person name="Goeker M."/>
        </authorList>
    </citation>
    <scope>NUCLEOTIDE SEQUENCE [LARGE SCALE GENOMIC DNA]</scope>
    <source>
        <strain evidence="7 8">DSM 24984</strain>
    </source>
</reference>
<keyword evidence="8" id="KW-1185">Reference proteome</keyword>
<dbReference type="Proteomes" id="UP000294614">
    <property type="component" value="Unassembled WGS sequence"/>
</dbReference>
<keyword evidence="2 5" id="KW-0812">Transmembrane</keyword>
<dbReference type="InterPro" id="IPR000620">
    <property type="entry name" value="EamA_dom"/>
</dbReference>
<accession>A0A4R1K9H5</accession>
<organism evidence="7 8">
    <name type="scientific">Seleniivibrio woodruffii</name>
    <dbReference type="NCBI Taxonomy" id="1078050"/>
    <lineage>
        <taxon>Bacteria</taxon>
        <taxon>Pseudomonadati</taxon>
        <taxon>Deferribacterota</taxon>
        <taxon>Deferribacteres</taxon>
        <taxon>Deferribacterales</taxon>
        <taxon>Geovibrionaceae</taxon>
        <taxon>Seleniivibrio</taxon>
    </lineage>
</organism>
<evidence type="ECO:0000313" key="8">
    <source>
        <dbReference type="Proteomes" id="UP000294614"/>
    </source>
</evidence>
<keyword evidence="4 5" id="KW-0472">Membrane</keyword>
<evidence type="ECO:0000256" key="1">
    <source>
        <dbReference type="ARBA" id="ARBA00004141"/>
    </source>
</evidence>
<feature type="transmembrane region" description="Helical" evidence="5">
    <location>
        <begin position="161"/>
        <end position="179"/>
    </location>
</feature>
<dbReference type="AlphaFoldDB" id="A0A4R1K9H5"/>
<feature type="transmembrane region" description="Helical" evidence="5">
    <location>
        <begin position="253"/>
        <end position="274"/>
    </location>
</feature>
<dbReference type="PANTHER" id="PTHR32322">
    <property type="entry name" value="INNER MEMBRANE TRANSPORTER"/>
    <property type="match status" value="1"/>
</dbReference>
<evidence type="ECO:0000313" key="7">
    <source>
        <dbReference type="EMBL" id="TCK61005.1"/>
    </source>
</evidence>
<protein>
    <submittedName>
        <fullName evidence="7">EamA domain-containing membrane protein RarD</fullName>
    </submittedName>
</protein>
<feature type="transmembrane region" description="Helical" evidence="5">
    <location>
        <begin position="97"/>
        <end position="121"/>
    </location>
</feature>
<evidence type="ECO:0000256" key="3">
    <source>
        <dbReference type="ARBA" id="ARBA00022989"/>
    </source>
</evidence>
<feature type="transmembrane region" description="Helical" evidence="5">
    <location>
        <begin position="133"/>
        <end position="155"/>
    </location>
</feature>
<dbReference type="SUPFAM" id="SSF103481">
    <property type="entry name" value="Multidrug resistance efflux transporter EmrE"/>
    <property type="match status" value="2"/>
</dbReference>
<gene>
    <name evidence="7" type="ORF">C8D98_1887</name>
</gene>
<dbReference type="InterPro" id="IPR037185">
    <property type="entry name" value="EmrE-like"/>
</dbReference>
<evidence type="ECO:0000256" key="4">
    <source>
        <dbReference type="ARBA" id="ARBA00023136"/>
    </source>
</evidence>
<evidence type="ECO:0000256" key="2">
    <source>
        <dbReference type="ARBA" id="ARBA00022692"/>
    </source>
</evidence>
<sequence length="300" mass="32395">MTTQSMRSEINLLPILAFCALGLIWGCNFIYIKMAANLITPMQIVLYRVVLGFICVAAYAIFKGYIRISHLKYSIHFAVMSLLAASVYYLAYVKGIVLLMSGVAGALSGSVPLFSFILAVIFIPEEKITLTKIIGVLTGFAGVVLIAMPSGSTILESNIKGVLYIAFGSLCLGASFVYAKKFVMPLKLPTAALTAYQLGFSSLTMLLFTDYKGIGAVFNDLHTALGLFIGLGLLGTSLAYIIYYYLVKEVGTVTASSVTYIPPVVALFIGAVIVGEPITITDYIATIMIFMGIFLLRKNK</sequence>
<dbReference type="EMBL" id="SMGG01000004">
    <property type="protein sequence ID" value="TCK61005.1"/>
    <property type="molecule type" value="Genomic_DNA"/>
</dbReference>
<comment type="subcellular location">
    <subcellularLocation>
        <location evidence="1">Membrane</location>
        <topology evidence="1">Multi-pass membrane protein</topology>
    </subcellularLocation>
</comment>
<keyword evidence="3 5" id="KW-1133">Transmembrane helix</keyword>
<dbReference type="InterPro" id="IPR050638">
    <property type="entry name" value="AA-Vitamin_Transporters"/>
</dbReference>
<dbReference type="GO" id="GO:0016020">
    <property type="term" value="C:membrane"/>
    <property type="evidence" value="ECO:0007669"/>
    <property type="project" value="UniProtKB-SubCell"/>
</dbReference>
<feature type="transmembrane region" description="Helical" evidence="5">
    <location>
        <begin position="74"/>
        <end position="91"/>
    </location>
</feature>
<feature type="transmembrane region" description="Helical" evidence="5">
    <location>
        <begin position="12"/>
        <end position="32"/>
    </location>
</feature>
<dbReference type="Pfam" id="PF00892">
    <property type="entry name" value="EamA"/>
    <property type="match status" value="2"/>
</dbReference>
<feature type="transmembrane region" description="Helical" evidence="5">
    <location>
        <begin position="44"/>
        <end position="62"/>
    </location>
</feature>
<name>A0A4R1K9H5_9BACT</name>